<dbReference type="SUPFAM" id="SSF109604">
    <property type="entry name" value="HD-domain/PDEase-like"/>
    <property type="match status" value="1"/>
</dbReference>
<sequence>MTLATAKSFEKILANANLPALPQSAIHMLQVSQDPDAGPVEYAIPIETDPGLTGQVLRFVNSSYFGFSREISSVRLAITLVGVKTIKNFVLWSAVFSLMPSPKCGPFDLRTLWQDSLRRALFARQMGNLCQLKDAEELFAAALLQDMAVPLLAKEDPDLYTRLLTARKQGQRRLSTVEMACCGWNHAQAAGWVGRRWNLPERFVELIENHLMDVMTFRPNETDLGCAIVALSAALPPVSDAVWHEKPLFEAGYRKLFRQGFPEPEEVLATVDQAYAEIAPLLRITIPGRSLLEVYQGKVSEEKAAADA</sequence>
<keyword evidence="3" id="KW-1185">Reference proteome</keyword>
<dbReference type="GO" id="GO:0016787">
    <property type="term" value="F:hydrolase activity"/>
    <property type="evidence" value="ECO:0007669"/>
    <property type="project" value="UniProtKB-KW"/>
</dbReference>
<dbReference type="Pfam" id="PF08668">
    <property type="entry name" value="HDOD"/>
    <property type="match status" value="1"/>
</dbReference>
<dbReference type="PANTHER" id="PTHR33525:SF3">
    <property type="entry name" value="RIBONUCLEASE Y"/>
    <property type="match status" value="1"/>
</dbReference>
<dbReference type="Gene3D" id="1.10.3210.10">
    <property type="entry name" value="Hypothetical protein af1432"/>
    <property type="match status" value="1"/>
</dbReference>
<dbReference type="AlphaFoldDB" id="A0A286RE47"/>
<organism evidence="2 3">
    <name type="scientific">Thermogutta terrifontis</name>
    <dbReference type="NCBI Taxonomy" id="1331910"/>
    <lineage>
        <taxon>Bacteria</taxon>
        <taxon>Pseudomonadati</taxon>
        <taxon>Planctomycetota</taxon>
        <taxon>Planctomycetia</taxon>
        <taxon>Pirellulales</taxon>
        <taxon>Thermoguttaceae</taxon>
        <taxon>Thermogutta</taxon>
    </lineage>
</organism>
<evidence type="ECO:0000259" key="1">
    <source>
        <dbReference type="PROSITE" id="PS51833"/>
    </source>
</evidence>
<dbReference type="EMBL" id="CP018477">
    <property type="protein sequence ID" value="ASV74238.1"/>
    <property type="molecule type" value="Genomic_DNA"/>
</dbReference>
<feature type="domain" description="HDOD" evidence="1">
    <location>
        <begin position="18"/>
        <end position="213"/>
    </location>
</feature>
<dbReference type="Proteomes" id="UP000215086">
    <property type="component" value="Chromosome"/>
</dbReference>
<keyword evidence="2" id="KW-0378">Hydrolase</keyword>
<evidence type="ECO:0000313" key="2">
    <source>
        <dbReference type="EMBL" id="ASV74238.1"/>
    </source>
</evidence>
<evidence type="ECO:0000313" key="3">
    <source>
        <dbReference type="Proteomes" id="UP000215086"/>
    </source>
</evidence>
<protein>
    <submittedName>
        <fullName evidence="2">Metal dependent phosphohydrolase</fullName>
    </submittedName>
</protein>
<dbReference type="RefSeq" id="WP_095414617.1">
    <property type="nucleotide sequence ID" value="NZ_CP018477.1"/>
</dbReference>
<dbReference type="KEGG" id="ttf:THTE_1636"/>
<proteinExistence type="predicted"/>
<dbReference type="InterPro" id="IPR013976">
    <property type="entry name" value="HDOD"/>
</dbReference>
<dbReference type="OrthoDB" id="9784953at2"/>
<dbReference type="PANTHER" id="PTHR33525">
    <property type="match status" value="1"/>
</dbReference>
<dbReference type="PROSITE" id="PS51833">
    <property type="entry name" value="HDOD"/>
    <property type="match status" value="1"/>
</dbReference>
<dbReference type="InterPro" id="IPR052340">
    <property type="entry name" value="RNase_Y/CdgJ"/>
</dbReference>
<name>A0A286RE47_9BACT</name>
<gene>
    <name evidence="2" type="ORF">THTE_1636</name>
</gene>
<accession>A0A286RE47</accession>
<reference evidence="2 3" key="1">
    <citation type="journal article" name="Front. Microbiol.">
        <title>Sugar Metabolism of the First Thermophilic Planctomycete Thermogutta terrifontis: Comparative Genomic and Transcriptomic Approaches.</title>
        <authorList>
            <person name="Elcheninov A.G."/>
            <person name="Menzel P."/>
            <person name="Gudbergsdottir S.R."/>
            <person name="Slesarev A.I."/>
            <person name="Kadnikov V.V."/>
            <person name="Krogh A."/>
            <person name="Bonch-Osmolovskaya E.A."/>
            <person name="Peng X."/>
            <person name="Kublanov I.V."/>
        </authorList>
    </citation>
    <scope>NUCLEOTIDE SEQUENCE [LARGE SCALE GENOMIC DNA]</scope>
    <source>
        <strain evidence="2 3">R1</strain>
    </source>
</reference>